<dbReference type="EMBL" id="CAJNRD030001122">
    <property type="protein sequence ID" value="CAG5100576.1"/>
    <property type="molecule type" value="Genomic_DNA"/>
</dbReference>
<reference evidence="2" key="1">
    <citation type="submission" date="2021-04" db="EMBL/GenBank/DDBJ databases">
        <authorList>
            <person name="Chebbi M.A.C M."/>
        </authorList>
    </citation>
    <scope>NUCLEOTIDE SEQUENCE</scope>
</reference>
<gene>
    <name evidence="2" type="ORF">HICCMSTLAB_LOCUS9649</name>
</gene>
<dbReference type="InterPro" id="IPR000477">
    <property type="entry name" value="RT_dom"/>
</dbReference>
<dbReference type="Pfam" id="PF00078">
    <property type="entry name" value="RVT_1"/>
    <property type="match status" value="1"/>
</dbReference>
<protein>
    <submittedName>
        <fullName evidence="2">Similar to LINE-1 retrotransposable element ORF2 protein (Homo sapiens)</fullName>
    </submittedName>
</protein>
<dbReference type="CDD" id="cd01650">
    <property type="entry name" value="RT_nLTR_like"/>
    <property type="match status" value="1"/>
</dbReference>
<evidence type="ECO:0000259" key="1">
    <source>
        <dbReference type="PROSITE" id="PS50878"/>
    </source>
</evidence>
<dbReference type="GO" id="GO:0071897">
    <property type="term" value="P:DNA biosynthetic process"/>
    <property type="evidence" value="ECO:0007669"/>
    <property type="project" value="UniProtKB-ARBA"/>
</dbReference>
<dbReference type="PANTHER" id="PTHR47027">
    <property type="entry name" value="REVERSE TRANSCRIPTASE DOMAIN-CONTAINING PROTEIN"/>
    <property type="match status" value="1"/>
</dbReference>
<evidence type="ECO:0000313" key="3">
    <source>
        <dbReference type="Proteomes" id="UP000786811"/>
    </source>
</evidence>
<dbReference type="Proteomes" id="UP000786811">
    <property type="component" value="Unassembled WGS sequence"/>
</dbReference>
<dbReference type="OrthoDB" id="7684827at2759"/>
<proteinExistence type="predicted"/>
<dbReference type="AlphaFoldDB" id="A0A8J2MU54"/>
<organism evidence="2 3">
    <name type="scientific">Cotesia congregata</name>
    <name type="common">Parasitoid wasp</name>
    <name type="synonym">Apanteles congregatus</name>
    <dbReference type="NCBI Taxonomy" id="51543"/>
    <lineage>
        <taxon>Eukaryota</taxon>
        <taxon>Metazoa</taxon>
        <taxon>Ecdysozoa</taxon>
        <taxon>Arthropoda</taxon>
        <taxon>Hexapoda</taxon>
        <taxon>Insecta</taxon>
        <taxon>Pterygota</taxon>
        <taxon>Neoptera</taxon>
        <taxon>Endopterygota</taxon>
        <taxon>Hymenoptera</taxon>
        <taxon>Apocrita</taxon>
        <taxon>Ichneumonoidea</taxon>
        <taxon>Braconidae</taxon>
        <taxon>Microgastrinae</taxon>
        <taxon>Cotesia</taxon>
    </lineage>
</organism>
<dbReference type="PANTHER" id="PTHR47027:SF20">
    <property type="entry name" value="REVERSE TRANSCRIPTASE-LIKE PROTEIN WITH RNA-DIRECTED DNA POLYMERASE DOMAIN"/>
    <property type="match status" value="1"/>
</dbReference>
<feature type="domain" description="Reverse transcriptase" evidence="1">
    <location>
        <begin position="1"/>
        <end position="190"/>
    </location>
</feature>
<accession>A0A8J2MU54</accession>
<dbReference type="PROSITE" id="PS50878">
    <property type="entry name" value="RT_POL"/>
    <property type="match status" value="1"/>
</dbReference>
<sequence length="228" mass="26264">MKIGFLAEFGLFIKACFFNFEFDTVDREFLLEKLWNVGIRGRLYAMIKEIYKLTSAEVVVNGKVSRKFDTNVGVRQGCALSAILFDIFLDDIDEEWSKKEEGGTVFGKTKVRALKYADDIAIIVESAPELQKMLRSLQIFTERNKLKVNTKKTKVMVFRNGGKGSKDEKWTFKGENIEVVNQFKYLGYTFTSKHSTRRHVEEMVGGLIWSRNLGMAEHKCYEENALSH</sequence>
<evidence type="ECO:0000313" key="2">
    <source>
        <dbReference type="EMBL" id="CAG5100576.1"/>
    </source>
</evidence>
<comment type="caution">
    <text evidence="2">The sequence shown here is derived from an EMBL/GenBank/DDBJ whole genome shotgun (WGS) entry which is preliminary data.</text>
</comment>
<dbReference type="SUPFAM" id="SSF56672">
    <property type="entry name" value="DNA/RNA polymerases"/>
    <property type="match status" value="1"/>
</dbReference>
<dbReference type="InterPro" id="IPR043128">
    <property type="entry name" value="Rev_trsase/Diguanyl_cyclase"/>
</dbReference>
<name>A0A8J2MU54_COTCN</name>
<keyword evidence="3" id="KW-1185">Reference proteome</keyword>
<dbReference type="Gene3D" id="3.30.70.270">
    <property type="match status" value="1"/>
</dbReference>
<dbReference type="InterPro" id="IPR043502">
    <property type="entry name" value="DNA/RNA_pol_sf"/>
</dbReference>